<organism evidence="1 2">
    <name type="scientific">Aeromonas veronii</name>
    <dbReference type="NCBI Taxonomy" id="654"/>
    <lineage>
        <taxon>Bacteria</taxon>
        <taxon>Pseudomonadati</taxon>
        <taxon>Pseudomonadota</taxon>
        <taxon>Gammaproteobacteria</taxon>
        <taxon>Aeromonadales</taxon>
        <taxon>Aeromonadaceae</taxon>
        <taxon>Aeromonas</taxon>
    </lineage>
</organism>
<evidence type="ECO:0000313" key="1">
    <source>
        <dbReference type="EMBL" id="RKJ89766.1"/>
    </source>
</evidence>
<dbReference type="RefSeq" id="WP_120415087.1">
    <property type="nucleotide sequence ID" value="NZ_RAWX01000002.1"/>
</dbReference>
<dbReference type="AlphaFoldDB" id="A0A3A9IYE8"/>
<proteinExistence type="predicted"/>
<name>A0A3A9IYE8_AERVE</name>
<protein>
    <submittedName>
        <fullName evidence="1">Uncharacterized protein</fullName>
    </submittedName>
</protein>
<evidence type="ECO:0000313" key="2">
    <source>
        <dbReference type="Proteomes" id="UP000281725"/>
    </source>
</evidence>
<dbReference type="EMBL" id="RAWX01000002">
    <property type="protein sequence ID" value="RKJ89766.1"/>
    <property type="molecule type" value="Genomic_DNA"/>
</dbReference>
<sequence length="85" mass="9319">MSPNREQVKQAEGAVITTLSALRTLAELTNIDFGEEVDKGDLVIGISALLDITTQYLEREALRNLDVVPHAQFVPNLAVVERGDE</sequence>
<dbReference type="Proteomes" id="UP000281725">
    <property type="component" value="Unassembled WGS sequence"/>
</dbReference>
<gene>
    <name evidence="1" type="ORF">D6R50_11050</name>
</gene>
<accession>A0A3A9IYE8</accession>
<comment type="caution">
    <text evidence="1">The sequence shown here is derived from an EMBL/GenBank/DDBJ whole genome shotgun (WGS) entry which is preliminary data.</text>
</comment>
<reference evidence="1 2" key="1">
    <citation type="submission" date="2018-09" db="EMBL/GenBank/DDBJ databases">
        <title>Genome sequencing of Aeromonas veronii MS-17-88.</title>
        <authorList>
            <person name="Tekedar H.C."/>
            <person name="Arick M.A."/>
            <person name="Hsu C.-Y."/>
            <person name="Thrash A."/>
            <person name="Karsi A."/>
            <person name="Lawrence M.L."/>
            <person name="Abdelhamed H."/>
        </authorList>
    </citation>
    <scope>NUCLEOTIDE SEQUENCE [LARGE SCALE GENOMIC DNA]</scope>
    <source>
        <strain evidence="1 2">MS 17-88</strain>
    </source>
</reference>